<evidence type="ECO:0000256" key="7">
    <source>
        <dbReference type="SAM" id="Phobius"/>
    </source>
</evidence>
<comment type="similarity">
    <text evidence="2">Belongs to the bacterial sugar transferase family.</text>
</comment>
<reference evidence="9 10" key="1">
    <citation type="journal article" date="2016" name="Nat. Commun.">
        <title>Thousands of microbial genomes shed light on interconnected biogeochemical processes in an aquifer system.</title>
        <authorList>
            <person name="Anantharaman K."/>
            <person name="Brown C.T."/>
            <person name="Hug L.A."/>
            <person name="Sharon I."/>
            <person name="Castelle C.J."/>
            <person name="Probst A.J."/>
            <person name="Thomas B.C."/>
            <person name="Singh A."/>
            <person name="Wilkins M.J."/>
            <person name="Karaoz U."/>
            <person name="Brodie E.L."/>
            <person name="Williams K.H."/>
            <person name="Hubbard S.S."/>
            <person name="Banfield J.F."/>
        </authorList>
    </citation>
    <scope>NUCLEOTIDE SEQUENCE [LARGE SCALE GENOMIC DNA]</scope>
</reference>
<dbReference type="PANTHER" id="PTHR30576">
    <property type="entry name" value="COLANIC BIOSYNTHESIS UDP-GLUCOSE LIPID CARRIER TRANSFERASE"/>
    <property type="match status" value="1"/>
</dbReference>
<accession>A0A1F6PBR1</accession>
<keyword evidence="4 7" id="KW-0812">Transmembrane</keyword>
<keyword evidence="5 7" id="KW-1133">Transmembrane helix</keyword>
<dbReference type="GO" id="GO:0016020">
    <property type="term" value="C:membrane"/>
    <property type="evidence" value="ECO:0007669"/>
    <property type="project" value="UniProtKB-SubCell"/>
</dbReference>
<dbReference type="Pfam" id="PF02397">
    <property type="entry name" value="Bac_transf"/>
    <property type="match status" value="1"/>
</dbReference>
<dbReference type="GO" id="GO:0016780">
    <property type="term" value="F:phosphotransferase activity, for other substituted phosphate groups"/>
    <property type="evidence" value="ECO:0007669"/>
    <property type="project" value="TreeGrafter"/>
</dbReference>
<protein>
    <recommendedName>
        <fullName evidence="8">Bacterial sugar transferase domain-containing protein</fullName>
    </recommendedName>
</protein>
<evidence type="ECO:0000256" key="2">
    <source>
        <dbReference type="ARBA" id="ARBA00006464"/>
    </source>
</evidence>
<dbReference type="Pfam" id="PF13727">
    <property type="entry name" value="CoA_binding_3"/>
    <property type="match status" value="1"/>
</dbReference>
<dbReference type="Proteomes" id="UP000178254">
    <property type="component" value="Unassembled WGS sequence"/>
</dbReference>
<proteinExistence type="inferred from homology"/>
<evidence type="ECO:0000313" key="9">
    <source>
        <dbReference type="EMBL" id="OGH93605.1"/>
    </source>
</evidence>
<comment type="caution">
    <text evidence="9">The sequence shown here is derived from an EMBL/GenBank/DDBJ whole genome shotgun (WGS) entry which is preliminary data.</text>
</comment>
<name>A0A1F6PBR1_9BACT</name>
<dbReference type="EMBL" id="MFRE01000026">
    <property type="protein sequence ID" value="OGH93605.1"/>
    <property type="molecule type" value="Genomic_DNA"/>
</dbReference>
<feature type="transmembrane region" description="Helical" evidence="7">
    <location>
        <begin position="270"/>
        <end position="293"/>
    </location>
</feature>
<keyword evidence="3" id="KW-0808">Transferase</keyword>
<dbReference type="InterPro" id="IPR003362">
    <property type="entry name" value="Bact_transf"/>
</dbReference>
<dbReference type="AlphaFoldDB" id="A0A1F6PBR1"/>
<evidence type="ECO:0000256" key="1">
    <source>
        <dbReference type="ARBA" id="ARBA00004141"/>
    </source>
</evidence>
<dbReference type="InterPro" id="IPR017475">
    <property type="entry name" value="EPS_sugar_tfrase"/>
</dbReference>
<evidence type="ECO:0000256" key="4">
    <source>
        <dbReference type="ARBA" id="ARBA00022692"/>
    </source>
</evidence>
<dbReference type="STRING" id="1798709.A2538_03920"/>
<evidence type="ECO:0000256" key="6">
    <source>
        <dbReference type="ARBA" id="ARBA00023136"/>
    </source>
</evidence>
<feature type="domain" description="Bacterial sugar transferase" evidence="8">
    <location>
        <begin position="265"/>
        <end position="467"/>
    </location>
</feature>
<feature type="transmembrane region" description="Helical" evidence="7">
    <location>
        <begin position="84"/>
        <end position="106"/>
    </location>
</feature>
<feature type="transmembrane region" description="Helical" evidence="7">
    <location>
        <begin position="6"/>
        <end position="30"/>
    </location>
</feature>
<evidence type="ECO:0000256" key="5">
    <source>
        <dbReference type="ARBA" id="ARBA00022989"/>
    </source>
</evidence>
<feature type="transmembrane region" description="Helical" evidence="7">
    <location>
        <begin position="231"/>
        <end position="250"/>
    </location>
</feature>
<gene>
    <name evidence="9" type="ORF">A2538_03920</name>
</gene>
<dbReference type="NCBIfam" id="TIGR03025">
    <property type="entry name" value="EPS_sugtrans"/>
    <property type="match status" value="1"/>
</dbReference>
<comment type="subcellular location">
    <subcellularLocation>
        <location evidence="1">Membrane</location>
        <topology evidence="1">Multi-pass membrane protein</topology>
    </subcellularLocation>
</comment>
<sequence length="472" mass="53386">MKRFELFFTFLQLPIDYAALVLAGFTAYSLRFSDLAVSIRPVVFDLSWQRYWPLTLAVALGWVLVFIFSGLYSANPNRKFAAEFSKIIMACSTGFAAITIFVFFTLQKFDSRFLVLVSWVLAMVFVVLGRILTRALKAGLHYSGFGLRAVAIIGAEDIAETIATELDERRYLGYKIIGIFPHFNQETARRILANKPNEILFTDPKAHEVDTLKAAEFANEHNLVFKYSADLFSTIATNMAVSTVAGIPIIELRRARISGWGRIIKRGLDFVCALILAIIFLPIYLLITLIILIETGRPIIYKNERVGQEGQKFYILKFRSLYQKYSTGAQFGVAGEAALQAEKELIATQNGKNGPIYKIKDDPRVTPFGKFIRRFSLDEIPQFLNVLAGQMSLVGPRPHQPREVDQYETRHKIVMTVKPGMTGMAQVSGRSNLNFEEEVKLDTFYLENWTILMDFIILLKTPIVVIKGKGAW</sequence>
<keyword evidence="6 7" id="KW-0472">Membrane</keyword>
<evidence type="ECO:0000259" key="8">
    <source>
        <dbReference type="Pfam" id="PF02397"/>
    </source>
</evidence>
<feature type="transmembrane region" description="Helical" evidence="7">
    <location>
        <begin position="51"/>
        <end position="72"/>
    </location>
</feature>
<feature type="transmembrane region" description="Helical" evidence="7">
    <location>
        <begin position="113"/>
        <end position="132"/>
    </location>
</feature>
<dbReference type="PANTHER" id="PTHR30576:SF10">
    <property type="entry name" value="SLL5057 PROTEIN"/>
    <property type="match status" value="1"/>
</dbReference>
<evidence type="ECO:0000256" key="3">
    <source>
        <dbReference type="ARBA" id="ARBA00022679"/>
    </source>
</evidence>
<organism evidence="9 10">
    <name type="scientific">Candidatus Magasanikbacteria bacterium RIFOXYD2_FULL_41_14</name>
    <dbReference type="NCBI Taxonomy" id="1798709"/>
    <lineage>
        <taxon>Bacteria</taxon>
        <taxon>Candidatus Magasanikiibacteriota</taxon>
    </lineage>
</organism>
<evidence type="ECO:0000313" key="10">
    <source>
        <dbReference type="Proteomes" id="UP000178254"/>
    </source>
</evidence>